<comment type="caution">
    <text evidence="2">The sequence shown here is derived from an EMBL/GenBank/DDBJ whole genome shotgun (WGS) entry which is preliminary data.</text>
</comment>
<dbReference type="AlphaFoldDB" id="A0A938X8D2"/>
<reference evidence="2" key="1">
    <citation type="submission" date="2020-08" db="EMBL/GenBank/DDBJ databases">
        <authorList>
            <person name="Cejkova D."/>
            <person name="Kubasova T."/>
            <person name="Jahodarova E."/>
            <person name="Rychlik I."/>
        </authorList>
    </citation>
    <scope>NUCLEOTIDE SEQUENCE</scope>
    <source>
        <strain evidence="2">An582</strain>
    </source>
</reference>
<dbReference type="SUPFAM" id="SSF47413">
    <property type="entry name" value="lambda repressor-like DNA-binding domains"/>
    <property type="match status" value="1"/>
</dbReference>
<evidence type="ECO:0000313" key="3">
    <source>
        <dbReference type="Proteomes" id="UP000705508"/>
    </source>
</evidence>
<organism evidence="2 3">
    <name type="scientific">Mordavella massiliensis</name>
    <dbReference type="NCBI Taxonomy" id="1871024"/>
    <lineage>
        <taxon>Bacteria</taxon>
        <taxon>Bacillati</taxon>
        <taxon>Bacillota</taxon>
        <taxon>Clostridia</taxon>
        <taxon>Eubacteriales</taxon>
        <taxon>Clostridiaceae</taxon>
        <taxon>Mordavella</taxon>
    </lineage>
</organism>
<dbReference type="PROSITE" id="PS50943">
    <property type="entry name" value="HTH_CROC1"/>
    <property type="match status" value="1"/>
</dbReference>
<proteinExistence type="predicted"/>
<dbReference type="EMBL" id="JACJKS010000001">
    <property type="protein sequence ID" value="MBM6947084.1"/>
    <property type="molecule type" value="Genomic_DNA"/>
</dbReference>
<dbReference type="RefSeq" id="WP_204905147.1">
    <property type="nucleotide sequence ID" value="NZ_JACJKS010000001.1"/>
</dbReference>
<feature type="domain" description="HTH cro/C1-type" evidence="1">
    <location>
        <begin position="10"/>
        <end position="41"/>
    </location>
</feature>
<protein>
    <submittedName>
        <fullName evidence="2">Helix-turn-helix transcriptional regulator</fullName>
    </submittedName>
</protein>
<dbReference type="InterPro" id="IPR010982">
    <property type="entry name" value="Lambda_DNA-bd_dom_sf"/>
</dbReference>
<dbReference type="Proteomes" id="UP000705508">
    <property type="component" value="Unassembled WGS sequence"/>
</dbReference>
<dbReference type="Gene3D" id="1.10.260.40">
    <property type="entry name" value="lambda repressor-like DNA-binding domains"/>
    <property type="match status" value="1"/>
</dbReference>
<dbReference type="CDD" id="cd00093">
    <property type="entry name" value="HTH_XRE"/>
    <property type="match status" value="1"/>
</dbReference>
<name>A0A938X8D2_9CLOT</name>
<dbReference type="InterPro" id="IPR001387">
    <property type="entry name" value="Cro/C1-type_HTH"/>
</dbReference>
<evidence type="ECO:0000313" key="2">
    <source>
        <dbReference type="EMBL" id="MBM6947084.1"/>
    </source>
</evidence>
<accession>A0A938X8D2</accession>
<gene>
    <name evidence="2" type="ORF">H6A20_00185</name>
</gene>
<sequence length="45" mass="5279">MDNQKFGQFILSLRKEKGWTQLELAEKLNVTDKAVSKWERGVSLR</sequence>
<dbReference type="Pfam" id="PF01381">
    <property type="entry name" value="HTH_3"/>
    <property type="match status" value="1"/>
</dbReference>
<evidence type="ECO:0000259" key="1">
    <source>
        <dbReference type="PROSITE" id="PS50943"/>
    </source>
</evidence>
<dbReference type="GO" id="GO:0003677">
    <property type="term" value="F:DNA binding"/>
    <property type="evidence" value="ECO:0007669"/>
    <property type="project" value="InterPro"/>
</dbReference>
<reference evidence="2" key="2">
    <citation type="journal article" date="2021" name="Sci. Rep.">
        <title>The distribution of antibiotic resistance genes in chicken gut microbiota commensals.</title>
        <authorList>
            <person name="Juricova H."/>
            <person name="Matiasovicova J."/>
            <person name="Kubasova T."/>
            <person name="Cejkova D."/>
            <person name="Rychlik I."/>
        </authorList>
    </citation>
    <scope>NUCLEOTIDE SEQUENCE</scope>
    <source>
        <strain evidence="2">An582</strain>
    </source>
</reference>